<dbReference type="Proteomes" id="UP000075243">
    <property type="component" value="Chromosome 11"/>
</dbReference>
<dbReference type="STRING" id="3821.A0A151SIK9"/>
<sequence length="199" mass="22758">MKSLEKNQTWKKADLLRGKKIVGCKWVFTIKYKADGSIERYKVRLVAKGFTQTYVLITVYMNAPPGFESHSNQKVCRLQKSLYGLKETPIDPNKKLGSEEEGDPTDTAWYQIVVGRLIYLSHTPPDIAFHMLFFKKTGQQGIKVFADADWAGESQHLASSAKAEYRAMAQGVCEILWIKRILEELPFPMTLLMKLYCDN</sequence>
<dbReference type="Gramene" id="C.cajan_00788.t">
    <property type="protein sequence ID" value="C.cajan_00788.t"/>
    <property type="gene ID" value="C.cajan_00788"/>
</dbReference>
<evidence type="ECO:0000313" key="2">
    <source>
        <dbReference type="Proteomes" id="UP000075243"/>
    </source>
</evidence>
<name>A0A151SIK9_CAJCA</name>
<accession>A0A151SIK9</accession>
<protein>
    <submittedName>
        <fullName evidence="1">Retrovirus-related Pol polyprotein from transposon TNT 1-94</fullName>
    </submittedName>
</protein>
<reference evidence="1 2" key="1">
    <citation type="journal article" date="2012" name="Nat. Biotechnol.">
        <title>Draft genome sequence of pigeonpea (Cajanus cajan), an orphan legume crop of resource-poor farmers.</title>
        <authorList>
            <person name="Varshney R.K."/>
            <person name="Chen W."/>
            <person name="Li Y."/>
            <person name="Bharti A.K."/>
            <person name="Saxena R.K."/>
            <person name="Schlueter J.A."/>
            <person name="Donoghue M.T."/>
            <person name="Azam S."/>
            <person name="Fan G."/>
            <person name="Whaley A.M."/>
            <person name="Farmer A.D."/>
            <person name="Sheridan J."/>
            <person name="Iwata A."/>
            <person name="Tuteja R."/>
            <person name="Penmetsa R.V."/>
            <person name="Wu W."/>
            <person name="Upadhyaya H.D."/>
            <person name="Yang S.P."/>
            <person name="Shah T."/>
            <person name="Saxena K.B."/>
            <person name="Michael T."/>
            <person name="McCombie W.R."/>
            <person name="Yang B."/>
            <person name="Zhang G."/>
            <person name="Yang H."/>
            <person name="Wang J."/>
            <person name="Spillane C."/>
            <person name="Cook D.R."/>
            <person name="May G.D."/>
            <person name="Xu X."/>
            <person name="Jackson S.A."/>
        </authorList>
    </citation>
    <scope>NUCLEOTIDE SEQUENCE [LARGE SCALE GENOMIC DNA]</scope>
    <source>
        <strain evidence="2">cv. Asha</strain>
    </source>
</reference>
<dbReference type="PANTHER" id="PTHR11439:SF463">
    <property type="entry name" value="REVERSE TRANSCRIPTASE TY1_COPIA-TYPE DOMAIN-CONTAINING PROTEIN"/>
    <property type="match status" value="1"/>
</dbReference>
<dbReference type="PANTHER" id="PTHR11439">
    <property type="entry name" value="GAG-POL-RELATED RETROTRANSPOSON"/>
    <property type="match status" value="1"/>
</dbReference>
<evidence type="ECO:0000313" key="1">
    <source>
        <dbReference type="EMBL" id="KYP54617.1"/>
    </source>
</evidence>
<dbReference type="EMBL" id="CM003613">
    <property type="protein sequence ID" value="KYP54617.1"/>
    <property type="molecule type" value="Genomic_DNA"/>
</dbReference>
<proteinExistence type="predicted"/>
<organism evidence="1 2">
    <name type="scientific">Cajanus cajan</name>
    <name type="common">Pigeon pea</name>
    <name type="synonym">Cajanus indicus</name>
    <dbReference type="NCBI Taxonomy" id="3821"/>
    <lineage>
        <taxon>Eukaryota</taxon>
        <taxon>Viridiplantae</taxon>
        <taxon>Streptophyta</taxon>
        <taxon>Embryophyta</taxon>
        <taxon>Tracheophyta</taxon>
        <taxon>Spermatophyta</taxon>
        <taxon>Magnoliopsida</taxon>
        <taxon>eudicotyledons</taxon>
        <taxon>Gunneridae</taxon>
        <taxon>Pentapetalae</taxon>
        <taxon>rosids</taxon>
        <taxon>fabids</taxon>
        <taxon>Fabales</taxon>
        <taxon>Fabaceae</taxon>
        <taxon>Papilionoideae</taxon>
        <taxon>50 kb inversion clade</taxon>
        <taxon>NPAAA clade</taxon>
        <taxon>indigoferoid/millettioid clade</taxon>
        <taxon>Phaseoleae</taxon>
        <taxon>Cajanus</taxon>
    </lineage>
</organism>
<keyword evidence="2" id="KW-1185">Reference proteome</keyword>
<dbReference type="CDD" id="cd09272">
    <property type="entry name" value="RNase_HI_RT_Ty1"/>
    <property type="match status" value="1"/>
</dbReference>
<gene>
    <name evidence="1" type="ORF">KK1_000810</name>
</gene>
<dbReference type="AlphaFoldDB" id="A0A151SIK9"/>